<dbReference type="EMBL" id="CADEAL010004035">
    <property type="protein sequence ID" value="CAB1449962.1"/>
    <property type="molecule type" value="Genomic_DNA"/>
</dbReference>
<proteinExistence type="predicted"/>
<feature type="compositionally biased region" description="Basic and acidic residues" evidence="1">
    <location>
        <begin position="45"/>
        <end position="57"/>
    </location>
</feature>
<feature type="region of interest" description="Disordered" evidence="1">
    <location>
        <begin position="35"/>
        <end position="104"/>
    </location>
</feature>
<comment type="caution">
    <text evidence="2">The sequence shown here is derived from an EMBL/GenBank/DDBJ whole genome shotgun (WGS) entry which is preliminary data.</text>
</comment>
<protein>
    <submittedName>
        <fullName evidence="2">Uncharacterized protein</fullName>
    </submittedName>
</protein>
<organism evidence="2 3">
    <name type="scientific">Pleuronectes platessa</name>
    <name type="common">European plaice</name>
    <dbReference type="NCBI Taxonomy" id="8262"/>
    <lineage>
        <taxon>Eukaryota</taxon>
        <taxon>Metazoa</taxon>
        <taxon>Chordata</taxon>
        <taxon>Craniata</taxon>
        <taxon>Vertebrata</taxon>
        <taxon>Euteleostomi</taxon>
        <taxon>Actinopterygii</taxon>
        <taxon>Neopterygii</taxon>
        <taxon>Teleostei</taxon>
        <taxon>Neoteleostei</taxon>
        <taxon>Acanthomorphata</taxon>
        <taxon>Carangaria</taxon>
        <taxon>Pleuronectiformes</taxon>
        <taxon>Pleuronectoidei</taxon>
        <taxon>Pleuronectidae</taxon>
        <taxon>Pleuronectes</taxon>
    </lineage>
</organism>
<accession>A0A9N7VC94</accession>
<keyword evidence="3" id="KW-1185">Reference proteome</keyword>
<gene>
    <name evidence="2" type="ORF">PLEPLA_LOCUS37648</name>
</gene>
<name>A0A9N7VC94_PLEPL</name>
<feature type="compositionally biased region" description="Basic and acidic residues" evidence="1">
    <location>
        <begin position="81"/>
        <end position="98"/>
    </location>
</feature>
<evidence type="ECO:0000313" key="2">
    <source>
        <dbReference type="EMBL" id="CAB1449962.1"/>
    </source>
</evidence>
<evidence type="ECO:0000256" key="1">
    <source>
        <dbReference type="SAM" id="MobiDB-lite"/>
    </source>
</evidence>
<dbReference type="AlphaFoldDB" id="A0A9N7VC94"/>
<dbReference type="Proteomes" id="UP001153269">
    <property type="component" value="Unassembled WGS sequence"/>
</dbReference>
<reference evidence="2" key="1">
    <citation type="submission" date="2020-03" db="EMBL/GenBank/DDBJ databases">
        <authorList>
            <person name="Weist P."/>
        </authorList>
    </citation>
    <scope>NUCLEOTIDE SEQUENCE</scope>
</reference>
<sequence length="104" mass="11387">MCPHPPIVQQLALPPASRSTAQTFIEASCEISVHPRAAACSAGDPLREQRARGRRDASSPGGDEEAPVRSSIPGKTGRRRRGEEEEERKRGGERERPNAHVNMH</sequence>
<evidence type="ECO:0000313" key="3">
    <source>
        <dbReference type="Proteomes" id="UP001153269"/>
    </source>
</evidence>